<dbReference type="EMBL" id="CAJVPT010005900">
    <property type="protein sequence ID" value="CAG8525144.1"/>
    <property type="molecule type" value="Genomic_DNA"/>
</dbReference>
<protein>
    <submittedName>
        <fullName evidence="1">13257_t:CDS:1</fullName>
    </submittedName>
</protein>
<sequence>MGNCISSTPDVDVGISSAQLNNSSKKVNRFHDGNQATGPSSNYNNARNTKVLRRPKKIHKGLIGLPANFQHTGHIGIAEMRSGKVDPEKIRSAMSEIAGTINLDITDSTKLSSTEAKLNMTSEGLDSSSVSSSKTPQRKSTPQPITTPNSPQSQISSRQSSSQISPISSDPMAEIVAALRMPSDGNFDLPDENDLTTVVA</sequence>
<reference evidence="1" key="1">
    <citation type="submission" date="2021-06" db="EMBL/GenBank/DDBJ databases">
        <authorList>
            <person name="Kallberg Y."/>
            <person name="Tangrot J."/>
            <person name="Rosling A."/>
        </authorList>
    </citation>
    <scope>NUCLEOTIDE SEQUENCE</scope>
    <source>
        <strain evidence="1">CL356</strain>
    </source>
</reference>
<comment type="caution">
    <text evidence="1">The sequence shown here is derived from an EMBL/GenBank/DDBJ whole genome shotgun (WGS) entry which is preliminary data.</text>
</comment>
<evidence type="ECO:0000313" key="2">
    <source>
        <dbReference type="Proteomes" id="UP000789525"/>
    </source>
</evidence>
<gene>
    <name evidence="1" type="ORF">ACOLOM_LOCUS3831</name>
</gene>
<dbReference type="Proteomes" id="UP000789525">
    <property type="component" value="Unassembled WGS sequence"/>
</dbReference>
<proteinExistence type="predicted"/>
<name>A0ACA9LDS2_9GLOM</name>
<keyword evidence="2" id="KW-1185">Reference proteome</keyword>
<evidence type="ECO:0000313" key="1">
    <source>
        <dbReference type="EMBL" id="CAG8525144.1"/>
    </source>
</evidence>
<organism evidence="1 2">
    <name type="scientific">Acaulospora colombiana</name>
    <dbReference type="NCBI Taxonomy" id="27376"/>
    <lineage>
        <taxon>Eukaryota</taxon>
        <taxon>Fungi</taxon>
        <taxon>Fungi incertae sedis</taxon>
        <taxon>Mucoromycota</taxon>
        <taxon>Glomeromycotina</taxon>
        <taxon>Glomeromycetes</taxon>
        <taxon>Diversisporales</taxon>
        <taxon>Acaulosporaceae</taxon>
        <taxon>Acaulospora</taxon>
    </lineage>
</organism>
<accession>A0ACA9LDS2</accession>